<evidence type="ECO:0000256" key="3">
    <source>
        <dbReference type="ARBA" id="ARBA00022723"/>
    </source>
</evidence>
<evidence type="ECO:0000259" key="9">
    <source>
        <dbReference type="PROSITE" id="PS50305"/>
    </source>
</evidence>
<dbReference type="Gene3D" id="3.40.220.10">
    <property type="entry name" value="Leucine Aminopeptidase, subunit E, domain 1"/>
    <property type="match status" value="1"/>
</dbReference>
<dbReference type="InterPro" id="IPR002589">
    <property type="entry name" value="Macro_dom"/>
</dbReference>
<keyword evidence="3 8" id="KW-0479">Metal-binding</keyword>
<dbReference type="SMART" id="SM00506">
    <property type="entry name" value="A1pp"/>
    <property type="match status" value="1"/>
</dbReference>
<feature type="domain" description="Macro" evidence="10">
    <location>
        <begin position="84"/>
        <end position="282"/>
    </location>
</feature>
<organism evidence="11 12">
    <name type="scientific">Rhizoclosmatium globosum</name>
    <dbReference type="NCBI Taxonomy" id="329046"/>
    <lineage>
        <taxon>Eukaryota</taxon>
        <taxon>Fungi</taxon>
        <taxon>Fungi incertae sedis</taxon>
        <taxon>Chytridiomycota</taxon>
        <taxon>Chytridiomycota incertae sedis</taxon>
        <taxon>Chytridiomycetes</taxon>
        <taxon>Chytridiales</taxon>
        <taxon>Chytriomycetaceae</taxon>
        <taxon>Rhizoclosmatium</taxon>
    </lineage>
</organism>
<keyword evidence="4" id="KW-0378">Hydrolase</keyword>
<dbReference type="EMBL" id="MCGO01000051">
    <property type="protein sequence ID" value="ORY37214.1"/>
    <property type="molecule type" value="Genomic_DNA"/>
</dbReference>
<protein>
    <submittedName>
        <fullName evidence="11">A1pp-domain-containing protein</fullName>
    </submittedName>
</protein>
<dbReference type="Pfam" id="PF01661">
    <property type="entry name" value="Macro"/>
    <property type="match status" value="1"/>
</dbReference>
<proteinExistence type="predicted"/>
<dbReference type="SUPFAM" id="SSF52949">
    <property type="entry name" value="Macro domain-like"/>
    <property type="match status" value="1"/>
</dbReference>
<comment type="caution">
    <text evidence="8">Lacks conserved residue(s) required for the propagation of feature annotation.</text>
</comment>
<dbReference type="OrthoDB" id="6077599at2759"/>
<dbReference type="Proteomes" id="UP000193642">
    <property type="component" value="Unassembled WGS sequence"/>
</dbReference>
<keyword evidence="6" id="KW-0520">NAD</keyword>
<keyword evidence="7" id="KW-0326">Glycosidase</keyword>
<comment type="cofactor">
    <cofactor evidence="1">
        <name>Zn(2+)</name>
        <dbReference type="ChEBI" id="CHEBI:29105"/>
    </cofactor>
</comment>
<dbReference type="InterPro" id="IPR029035">
    <property type="entry name" value="DHS-like_NAD/FAD-binding_dom"/>
</dbReference>
<feature type="binding site" evidence="8">
    <location>
        <position position="475"/>
    </location>
    <ligand>
        <name>Zn(2+)</name>
        <dbReference type="ChEBI" id="CHEBI:29105"/>
    </ligand>
</feature>
<dbReference type="Gene3D" id="3.30.1600.10">
    <property type="entry name" value="SIR2/SIRT2 'Small Domain"/>
    <property type="match status" value="1"/>
</dbReference>
<dbReference type="CDD" id="cd02908">
    <property type="entry name" value="Macro_OAADPr_deacetylase"/>
    <property type="match status" value="1"/>
</dbReference>
<dbReference type="GO" id="GO:0016740">
    <property type="term" value="F:transferase activity"/>
    <property type="evidence" value="ECO:0007669"/>
    <property type="project" value="UniProtKB-KW"/>
</dbReference>
<dbReference type="Gene3D" id="3.40.50.1220">
    <property type="entry name" value="TPP-binding domain"/>
    <property type="match status" value="1"/>
</dbReference>
<sequence>MSSKQEYIAALETAAALLLSENGYAASAIRRLPPSQLREITSQLLCVRSPSSSFDVAKDAALFSAVDRVLGFEAAKAKTNQVAAASLEPVGGTDSQLALWKGDITLLNADVVVNAANSALLGCFQPDHKCIDNVIHAHAGPALRNACAVIVKEKLGEEGLPVGQVVATPAFNLPATYVYHTVGPQIERGKLPTEIQKSQLVSCYLNSLDLALTLNKPDLSIAFPCISTGLYGFPSSLAAPLVIEAVKTWAATHPQAANWKIIFNTFLDKDYELYSKTLEQIFNAPVPRQIPAKSDNLATAKALIQNADYLIISAAAGLSASAGLDYTSEEVFRKHHAGMHKRGFRNMYQFIGFSDWEPKLQWGYYFQQTLTARFSWQQHATQPTYNLLKTLVANFESKIPHSTYVVTSNADGMFDQYGFDKSRIYTRQGDYSRIQCLAACRGDAVWDIKPYLEKGLQSFNPETYELTDPAGIPKCPHCGGAMMWNVRGGDWFLENEYLKQQVVYEAWKADVLRKVKGEGKKLVILEVGAGFNTPGVLRFPNEKLAQEVDGVSLVRVNRDHAELPVLAEGVGLNIDATLLLEELLA</sequence>
<dbReference type="AlphaFoldDB" id="A0A1Y2BR56"/>
<evidence type="ECO:0000313" key="11">
    <source>
        <dbReference type="EMBL" id="ORY37214.1"/>
    </source>
</evidence>
<reference evidence="11 12" key="1">
    <citation type="submission" date="2016-07" db="EMBL/GenBank/DDBJ databases">
        <title>Pervasive Adenine N6-methylation of Active Genes in Fungi.</title>
        <authorList>
            <consortium name="DOE Joint Genome Institute"/>
            <person name="Mondo S.J."/>
            <person name="Dannebaum R.O."/>
            <person name="Kuo R.C."/>
            <person name="Labutti K."/>
            <person name="Haridas S."/>
            <person name="Kuo A."/>
            <person name="Salamov A."/>
            <person name="Ahrendt S.R."/>
            <person name="Lipzen A."/>
            <person name="Sullivan W."/>
            <person name="Andreopoulos W.B."/>
            <person name="Clum A."/>
            <person name="Lindquist E."/>
            <person name="Daum C."/>
            <person name="Ramamoorthy G.K."/>
            <person name="Gryganskyi A."/>
            <person name="Culley D."/>
            <person name="Magnuson J.K."/>
            <person name="James T.Y."/>
            <person name="O'Malley M.A."/>
            <person name="Stajich J.E."/>
            <person name="Spatafora J.W."/>
            <person name="Visel A."/>
            <person name="Grigoriev I.V."/>
        </authorList>
    </citation>
    <scope>NUCLEOTIDE SEQUENCE [LARGE SCALE GENOMIC DNA]</scope>
    <source>
        <strain evidence="11 12">JEL800</strain>
    </source>
</reference>
<comment type="caution">
    <text evidence="11">The sequence shown here is derived from an EMBL/GenBank/DDBJ whole genome shotgun (WGS) entry which is preliminary data.</text>
</comment>
<dbReference type="InterPro" id="IPR026590">
    <property type="entry name" value="Ssirtuin_cat_dom"/>
</dbReference>
<dbReference type="InterPro" id="IPR026591">
    <property type="entry name" value="Sirtuin_cat_small_dom_sf"/>
</dbReference>
<evidence type="ECO:0000256" key="6">
    <source>
        <dbReference type="ARBA" id="ARBA00023027"/>
    </source>
</evidence>
<dbReference type="GO" id="GO:0016798">
    <property type="term" value="F:hydrolase activity, acting on glycosyl bonds"/>
    <property type="evidence" value="ECO:0007669"/>
    <property type="project" value="UniProtKB-KW"/>
</dbReference>
<keyword evidence="2" id="KW-0808">Transferase</keyword>
<evidence type="ECO:0000256" key="8">
    <source>
        <dbReference type="PROSITE-ProRule" id="PRU00236"/>
    </source>
</evidence>
<keyword evidence="12" id="KW-1185">Reference proteome</keyword>
<feature type="binding site" evidence="8">
    <location>
        <position position="440"/>
    </location>
    <ligand>
        <name>Zn(2+)</name>
        <dbReference type="ChEBI" id="CHEBI:29105"/>
    </ligand>
</feature>
<evidence type="ECO:0000256" key="7">
    <source>
        <dbReference type="ARBA" id="ARBA00023295"/>
    </source>
</evidence>
<feature type="binding site" evidence="8">
    <location>
        <position position="436"/>
    </location>
    <ligand>
        <name>Zn(2+)</name>
        <dbReference type="ChEBI" id="CHEBI:29105"/>
    </ligand>
</feature>
<dbReference type="PANTHER" id="PTHR11106">
    <property type="entry name" value="GANGLIOSIDE INDUCED DIFFERENTIATION ASSOCIATED PROTEIN 2-RELATED"/>
    <property type="match status" value="1"/>
</dbReference>
<name>A0A1Y2BR56_9FUNG</name>
<dbReference type="STRING" id="329046.A0A1Y2BR56"/>
<dbReference type="GO" id="GO:0046872">
    <property type="term" value="F:metal ion binding"/>
    <property type="evidence" value="ECO:0007669"/>
    <property type="project" value="UniProtKB-KW"/>
</dbReference>
<evidence type="ECO:0000256" key="5">
    <source>
        <dbReference type="ARBA" id="ARBA00022833"/>
    </source>
</evidence>
<dbReference type="PROSITE" id="PS50305">
    <property type="entry name" value="SIRTUIN"/>
    <property type="match status" value="1"/>
</dbReference>
<dbReference type="PANTHER" id="PTHR11106:SF121">
    <property type="entry name" value="ADP-RIBOSE 1''-PHOSPHATE PHOSPHATASE"/>
    <property type="match status" value="1"/>
</dbReference>
<dbReference type="SUPFAM" id="SSF52467">
    <property type="entry name" value="DHS-like NAD/FAD-binding domain"/>
    <property type="match status" value="1"/>
</dbReference>
<feature type="domain" description="Deacetylase sirtuin-type" evidence="9">
    <location>
        <begin position="290"/>
        <end position="585"/>
    </location>
</feature>
<evidence type="ECO:0000259" key="10">
    <source>
        <dbReference type="PROSITE" id="PS51154"/>
    </source>
</evidence>
<gene>
    <name evidence="11" type="ORF">BCR33DRAFT_721576</name>
</gene>
<evidence type="ECO:0000313" key="12">
    <source>
        <dbReference type="Proteomes" id="UP000193642"/>
    </source>
</evidence>
<dbReference type="PROSITE" id="PS51154">
    <property type="entry name" value="MACRO"/>
    <property type="match status" value="1"/>
</dbReference>
<accession>A0A1Y2BR56</accession>
<feature type="binding site" evidence="8">
    <location>
        <position position="478"/>
    </location>
    <ligand>
        <name>Zn(2+)</name>
        <dbReference type="ChEBI" id="CHEBI:29105"/>
    </ligand>
</feature>
<dbReference type="InterPro" id="IPR043472">
    <property type="entry name" value="Macro_dom-like"/>
</dbReference>
<keyword evidence="5 8" id="KW-0862">Zinc</keyword>
<evidence type="ECO:0000256" key="4">
    <source>
        <dbReference type="ARBA" id="ARBA00022801"/>
    </source>
</evidence>
<evidence type="ECO:0000256" key="1">
    <source>
        <dbReference type="ARBA" id="ARBA00001947"/>
    </source>
</evidence>
<evidence type="ECO:0000256" key="2">
    <source>
        <dbReference type="ARBA" id="ARBA00022679"/>
    </source>
</evidence>